<name>A0A1I5E2E6_9GAMM</name>
<dbReference type="InterPro" id="IPR009977">
    <property type="entry name" value="Mig-14"/>
</dbReference>
<evidence type="ECO:0000313" key="2">
    <source>
        <dbReference type="Proteomes" id="UP000199011"/>
    </source>
</evidence>
<dbReference type="Proteomes" id="UP000199011">
    <property type="component" value="Unassembled WGS sequence"/>
</dbReference>
<dbReference type="SUPFAM" id="SSF55729">
    <property type="entry name" value="Acyl-CoA N-acyltransferases (Nat)"/>
    <property type="match status" value="1"/>
</dbReference>
<reference evidence="2" key="1">
    <citation type="submission" date="2016-10" db="EMBL/GenBank/DDBJ databases">
        <authorList>
            <person name="Varghese N."/>
            <person name="Submissions S."/>
        </authorList>
    </citation>
    <scope>NUCLEOTIDE SEQUENCE [LARGE SCALE GENOMIC DNA]</scope>
    <source>
        <strain evidence="2">DSM 16522</strain>
    </source>
</reference>
<dbReference type="InterPro" id="IPR016181">
    <property type="entry name" value="Acyl_CoA_acyltransferase"/>
</dbReference>
<dbReference type="PIRSF" id="PIRSF029703">
    <property type="entry name" value="Mig-14"/>
    <property type="match status" value="1"/>
</dbReference>
<evidence type="ECO:0000313" key="1">
    <source>
        <dbReference type="EMBL" id="SFO05513.1"/>
    </source>
</evidence>
<sequence>MGLSMMKIKALFSGWKNCDFEQYKEAYVLFGGGVSTHPNIVSFLEKHLDGQFYFYIKKTEFGIKGACFSYQNKKLIEEIQTKYPLSYDEIIFPIATDTKLFLPVKSKRLSPIHEINFINASYRSLFSKRQICLIKDSFSYKTRRNRSNEINKFKRAGGEIRPSSEFRAEELVDIYIDLYQKRWNQSHSEEQKKHLLEIYTELREHIFGNVLLINGKPCAYDFVLWADSPKWISFDAINGGYDPEYAHLSVGSVLMWVNIQEAKALCQQGDKTMRYSLGNPTFEYKNRWCETLPLGKVLF</sequence>
<organism evidence="1 2">
    <name type="scientific">Xenorhabdus japonica</name>
    <dbReference type="NCBI Taxonomy" id="53341"/>
    <lineage>
        <taxon>Bacteria</taxon>
        <taxon>Pseudomonadati</taxon>
        <taxon>Pseudomonadota</taxon>
        <taxon>Gammaproteobacteria</taxon>
        <taxon>Enterobacterales</taxon>
        <taxon>Morganellaceae</taxon>
        <taxon>Xenorhabdus</taxon>
    </lineage>
</organism>
<dbReference type="STRING" id="53341.SAMN05421579_15122"/>
<protein>
    <submittedName>
        <fullName evidence="1">Mig-14 protein</fullName>
    </submittedName>
</protein>
<dbReference type="Pfam" id="PF07395">
    <property type="entry name" value="Mig-14"/>
    <property type="match status" value="1"/>
</dbReference>
<dbReference type="AlphaFoldDB" id="A0A1I5E2E6"/>
<gene>
    <name evidence="1" type="ORF">SAMN05421579_15122</name>
</gene>
<accession>A0A1I5E2E6</accession>
<dbReference type="Gene3D" id="3.40.630.30">
    <property type="match status" value="1"/>
</dbReference>
<keyword evidence="2" id="KW-1185">Reference proteome</keyword>
<proteinExistence type="predicted"/>
<dbReference type="EMBL" id="FOVO01000051">
    <property type="protein sequence ID" value="SFO05513.1"/>
    <property type="molecule type" value="Genomic_DNA"/>
</dbReference>